<dbReference type="Gene3D" id="3.40.50.300">
    <property type="entry name" value="P-loop containing nucleotide triphosphate hydrolases"/>
    <property type="match status" value="1"/>
</dbReference>
<dbReference type="GO" id="GO:0016887">
    <property type="term" value="F:ATP hydrolysis activity"/>
    <property type="evidence" value="ECO:0007669"/>
    <property type="project" value="InterPro"/>
</dbReference>
<accession>A0AAD8S059</accession>
<reference evidence="3" key="1">
    <citation type="submission" date="2023-07" db="EMBL/GenBank/DDBJ databases">
        <title>A chromosome-level genome assembly of Lolium multiflorum.</title>
        <authorList>
            <person name="Chen Y."/>
            <person name="Copetti D."/>
            <person name="Kolliker R."/>
            <person name="Studer B."/>
        </authorList>
    </citation>
    <scope>NUCLEOTIDE SEQUENCE</scope>
    <source>
        <strain evidence="3">02402/16</strain>
        <tissue evidence="3">Leaf</tissue>
    </source>
</reference>
<dbReference type="InterPro" id="IPR027417">
    <property type="entry name" value="P-loop_NTPase"/>
</dbReference>
<dbReference type="InterPro" id="IPR003593">
    <property type="entry name" value="AAA+_ATPase"/>
</dbReference>
<dbReference type="GO" id="GO:0006508">
    <property type="term" value="P:proteolysis"/>
    <property type="evidence" value="ECO:0007669"/>
    <property type="project" value="TreeGrafter"/>
</dbReference>
<feature type="domain" description="AAA+ ATPase" evidence="2">
    <location>
        <begin position="40"/>
        <end position="176"/>
    </location>
</feature>
<organism evidence="3 4">
    <name type="scientific">Lolium multiflorum</name>
    <name type="common">Italian ryegrass</name>
    <name type="synonym">Lolium perenne subsp. multiflorum</name>
    <dbReference type="NCBI Taxonomy" id="4521"/>
    <lineage>
        <taxon>Eukaryota</taxon>
        <taxon>Viridiplantae</taxon>
        <taxon>Streptophyta</taxon>
        <taxon>Embryophyta</taxon>
        <taxon>Tracheophyta</taxon>
        <taxon>Spermatophyta</taxon>
        <taxon>Magnoliopsida</taxon>
        <taxon>Liliopsida</taxon>
        <taxon>Poales</taxon>
        <taxon>Poaceae</taxon>
        <taxon>BOP clade</taxon>
        <taxon>Pooideae</taxon>
        <taxon>Poodae</taxon>
        <taxon>Poeae</taxon>
        <taxon>Poeae Chloroplast Group 2 (Poeae type)</taxon>
        <taxon>Loliodinae</taxon>
        <taxon>Loliinae</taxon>
        <taxon>Lolium</taxon>
    </lineage>
</organism>
<dbReference type="PANTHER" id="PTHR23076:SF134">
    <property type="entry name" value="AAA+ ATPASE DOMAIN-CONTAINING PROTEIN"/>
    <property type="match status" value="1"/>
</dbReference>
<name>A0AAD8S059_LOLMU</name>
<dbReference type="SUPFAM" id="SSF52540">
    <property type="entry name" value="P-loop containing nucleoside triphosphate hydrolases"/>
    <property type="match status" value="1"/>
</dbReference>
<gene>
    <name evidence="3" type="ORF">QYE76_060298</name>
</gene>
<keyword evidence="4" id="KW-1185">Reference proteome</keyword>
<proteinExistence type="inferred from homology"/>
<dbReference type="Gene3D" id="1.10.8.60">
    <property type="match status" value="1"/>
</dbReference>
<dbReference type="PANTHER" id="PTHR23076">
    <property type="entry name" value="METALLOPROTEASE M41 FTSH"/>
    <property type="match status" value="1"/>
</dbReference>
<dbReference type="InterPro" id="IPR003960">
    <property type="entry name" value="ATPase_AAA_CS"/>
</dbReference>
<dbReference type="InterPro" id="IPR003959">
    <property type="entry name" value="ATPase_AAA_core"/>
</dbReference>
<dbReference type="Proteomes" id="UP001231189">
    <property type="component" value="Unassembled WGS sequence"/>
</dbReference>
<protein>
    <recommendedName>
        <fullName evidence="2">AAA+ ATPase domain-containing protein</fullName>
    </recommendedName>
</protein>
<evidence type="ECO:0000313" key="4">
    <source>
        <dbReference type="Proteomes" id="UP001231189"/>
    </source>
</evidence>
<dbReference type="GO" id="GO:0045037">
    <property type="term" value="P:protein import into chloroplast stroma"/>
    <property type="evidence" value="ECO:0007669"/>
    <property type="project" value="TreeGrafter"/>
</dbReference>
<evidence type="ECO:0000256" key="1">
    <source>
        <dbReference type="RuleBase" id="RU003651"/>
    </source>
</evidence>
<evidence type="ECO:0000313" key="3">
    <source>
        <dbReference type="EMBL" id="KAK1642493.1"/>
    </source>
</evidence>
<dbReference type="EMBL" id="JAUUTY010000004">
    <property type="protein sequence ID" value="KAK1642493.1"/>
    <property type="molecule type" value="Genomic_DNA"/>
</dbReference>
<dbReference type="PROSITE" id="PS00674">
    <property type="entry name" value="AAA"/>
    <property type="match status" value="1"/>
</dbReference>
<keyword evidence="1" id="KW-0067">ATP-binding</keyword>
<comment type="caution">
    <text evidence="3">The sequence shown here is derived from an EMBL/GenBank/DDBJ whole genome shotgun (WGS) entry which is preliminary data.</text>
</comment>
<dbReference type="GO" id="GO:0009507">
    <property type="term" value="C:chloroplast"/>
    <property type="evidence" value="ECO:0007669"/>
    <property type="project" value="TreeGrafter"/>
</dbReference>
<dbReference type="CDD" id="cd19501">
    <property type="entry name" value="RecA-like_FtsH"/>
    <property type="match status" value="1"/>
</dbReference>
<evidence type="ECO:0000259" key="2">
    <source>
        <dbReference type="SMART" id="SM00382"/>
    </source>
</evidence>
<dbReference type="GO" id="GO:0005524">
    <property type="term" value="F:ATP binding"/>
    <property type="evidence" value="ECO:0007669"/>
    <property type="project" value="UniProtKB-KW"/>
</dbReference>
<dbReference type="AlphaFoldDB" id="A0AAD8S059"/>
<dbReference type="GO" id="GO:0004176">
    <property type="term" value="F:ATP-dependent peptidase activity"/>
    <property type="evidence" value="ECO:0007669"/>
    <property type="project" value="TreeGrafter"/>
</dbReference>
<comment type="similarity">
    <text evidence="1">Belongs to the AAA ATPase family.</text>
</comment>
<sequence>MKSRTRFRDVKGVDETKAELEDIVNYLRDPKSFTRLGGKPQKGILLVGPPGTGKTMLARAVAGEAGVPFFTCSGSAFEELYVGLGARRVRELFREAKKKSPCIIFIDEIDAVGGRRDLQRTNTGRQTLNQLLVEMDGFNQNDGIIVIAATNFPQSLDKALIRPGRFNRQVHIPLPDVEGRRQILEVYMSKVKAKGVDAMTIARGTPGFSGA</sequence>
<keyword evidence="1" id="KW-0547">Nucleotide-binding</keyword>
<dbReference type="FunFam" id="3.40.50.300:FF:000175">
    <property type="entry name" value="ATP-dependent zinc metalloprotease FTSH 4"/>
    <property type="match status" value="1"/>
</dbReference>
<dbReference type="Pfam" id="PF00004">
    <property type="entry name" value="AAA"/>
    <property type="match status" value="1"/>
</dbReference>
<dbReference type="SMART" id="SM00382">
    <property type="entry name" value="AAA"/>
    <property type="match status" value="1"/>
</dbReference>